<feature type="compositionally biased region" description="Basic residues" evidence="1">
    <location>
        <begin position="74"/>
        <end position="85"/>
    </location>
</feature>
<feature type="compositionally biased region" description="Basic and acidic residues" evidence="1">
    <location>
        <begin position="542"/>
        <end position="554"/>
    </location>
</feature>
<feature type="region of interest" description="Disordered" evidence="1">
    <location>
        <begin position="74"/>
        <end position="100"/>
    </location>
</feature>
<proteinExistence type="predicted"/>
<feature type="compositionally biased region" description="Basic residues" evidence="1">
    <location>
        <begin position="556"/>
        <end position="568"/>
    </location>
</feature>
<dbReference type="EMBL" id="ML170219">
    <property type="protein sequence ID" value="TDL17562.1"/>
    <property type="molecule type" value="Genomic_DNA"/>
</dbReference>
<evidence type="ECO:0000313" key="3">
    <source>
        <dbReference type="Proteomes" id="UP000294933"/>
    </source>
</evidence>
<feature type="compositionally biased region" description="Acidic residues" evidence="1">
    <location>
        <begin position="597"/>
        <end position="606"/>
    </location>
</feature>
<gene>
    <name evidence="2" type="ORF">BD410DRAFT_843491</name>
</gene>
<name>A0A4Y7PRT1_9AGAM</name>
<reference evidence="2 3" key="1">
    <citation type="submission" date="2018-06" db="EMBL/GenBank/DDBJ databases">
        <title>A transcriptomic atlas of mushroom development highlights an independent origin of complex multicellularity.</title>
        <authorList>
            <consortium name="DOE Joint Genome Institute"/>
            <person name="Krizsan K."/>
            <person name="Almasi E."/>
            <person name="Merenyi Z."/>
            <person name="Sahu N."/>
            <person name="Viragh M."/>
            <person name="Koszo T."/>
            <person name="Mondo S."/>
            <person name="Kiss B."/>
            <person name="Balint B."/>
            <person name="Kues U."/>
            <person name="Barry K."/>
            <person name="Hegedus J.C."/>
            <person name="Henrissat B."/>
            <person name="Johnson J."/>
            <person name="Lipzen A."/>
            <person name="Ohm R."/>
            <person name="Nagy I."/>
            <person name="Pangilinan J."/>
            <person name="Yan J."/>
            <person name="Xiong Y."/>
            <person name="Grigoriev I.V."/>
            <person name="Hibbett D.S."/>
            <person name="Nagy L.G."/>
        </authorList>
    </citation>
    <scope>NUCLEOTIDE SEQUENCE [LARGE SCALE GENOMIC DNA]</scope>
    <source>
        <strain evidence="2 3">SZMC22713</strain>
    </source>
</reference>
<evidence type="ECO:0000256" key="1">
    <source>
        <dbReference type="SAM" id="MobiDB-lite"/>
    </source>
</evidence>
<organism evidence="2 3">
    <name type="scientific">Rickenella mellea</name>
    <dbReference type="NCBI Taxonomy" id="50990"/>
    <lineage>
        <taxon>Eukaryota</taxon>
        <taxon>Fungi</taxon>
        <taxon>Dikarya</taxon>
        <taxon>Basidiomycota</taxon>
        <taxon>Agaricomycotina</taxon>
        <taxon>Agaricomycetes</taxon>
        <taxon>Hymenochaetales</taxon>
        <taxon>Rickenellaceae</taxon>
        <taxon>Rickenella</taxon>
    </lineage>
</organism>
<evidence type="ECO:0000313" key="2">
    <source>
        <dbReference type="EMBL" id="TDL17562.1"/>
    </source>
</evidence>
<protein>
    <submittedName>
        <fullName evidence="2">Uncharacterized protein</fullName>
    </submittedName>
</protein>
<dbReference type="STRING" id="50990.A0A4Y7PRT1"/>
<dbReference type="AlphaFoldDB" id="A0A4Y7PRT1"/>
<feature type="compositionally biased region" description="Polar residues" evidence="1">
    <location>
        <begin position="491"/>
        <end position="511"/>
    </location>
</feature>
<feature type="compositionally biased region" description="Polar residues" evidence="1">
    <location>
        <begin position="583"/>
        <end position="596"/>
    </location>
</feature>
<feature type="compositionally biased region" description="Low complexity" evidence="1">
    <location>
        <begin position="525"/>
        <end position="539"/>
    </location>
</feature>
<keyword evidence="3" id="KW-1185">Reference proteome</keyword>
<feature type="region of interest" description="Disordered" evidence="1">
    <location>
        <begin position="478"/>
        <end position="606"/>
    </location>
</feature>
<dbReference type="OrthoDB" id="3067489at2759"/>
<accession>A0A4Y7PRT1</accession>
<dbReference type="VEuPathDB" id="FungiDB:BD410DRAFT_843491"/>
<feature type="compositionally biased region" description="Polar residues" evidence="1">
    <location>
        <begin position="431"/>
        <end position="456"/>
    </location>
</feature>
<sequence>MPPGPPTKFSSLQEAWIQNHVPEYLEKFRNSKPHADRNWKKLQWDLFFQEFSDELNASDEPTGDWRDRFNRKFTNAKHRTPKGSNKRVGSPQPSPVVQWPQEHTADTARELWVATVKDDVNAEVTQARSSAGIDHRQHAGMYQAALKKRWESLTELEREAWTEKAVALRDAEERWDDPQLFLNQKTLAKITTRTFQGMIGPGPHRVGNAAFHLLFSYRDSDDLLQTGCVTVAPQLPEPFHKVLPNYELVVVKPWQDYCEMNIPRVHENVECTMLKRNEANMPVLPSINEEKSTIADLRAILKAYIDALWYAGWPKSDDMPEPPWDDIVAHPADYLDVSTLSPGLTVKNPDTMDSALVLSLLKEIQHAQRNTPPCYPISFRSRQSIQDALTARQNGRNEITVPRTPKQRATRRVVLDDEAESDSDTSRLVPVQSSTALSNDTTNDAESPTFTPSRASSHAGIVERTNVQSISIVGMDTPRREHLNGADHTPPSGTLTSELDQDNTPRVQPAQTLPDAGNDRTSQISAKSADSVVVVVADGDPGDGKEHSAKEGTHKVPTRVKKGRKAKKVLTSSAAETDAVPSDKSTSGKQKRSNNSAEEEPPNTDK</sequence>
<feature type="region of interest" description="Disordered" evidence="1">
    <location>
        <begin position="402"/>
        <end position="463"/>
    </location>
</feature>
<dbReference type="Proteomes" id="UP000294933">
    <property type="component" value="Unassembled WGS sequence"/>
</dbReference>